<dbReference type="InterPro" id="IPR022398">
    <property type="entry name" value="Peptidase_S8_His-AS"/>
</dbReference>
<comment type="caution">
    <text evidence="5">Lacks conserved residue(s) required for the propagation of feature annotation.</text>
</comment>
<dbReference type="PROSITE" id="PS00137">
    <property type="entry name" value="SUBTILASE_HIS"/>
    <property type="match status" value="1"/>
</dbReference>
<feature type="domain" description="Peptidase S8/S53" evidence="7">
    <location>
        <begin position="88"/>
        <end position="253"/>
    </location>
</feature>
<comment type="caution">
    <text evidence="8">The sequence shown here is derived from an EMBL/GenBank/DDBJ whole genome shotgun (WGS) entry which is preliminary data.</text>
</comment>
<evidence type="ECO:0000313" key="8">
    <source>
        <dbReference type="EMBL" id="KAK9866598.1"/>
    </source>
</evidence>
<reference evidence="8 9" key="1">
    <citation type="journal article" date="2024" name="Nat. Commun.">
        <title>Phylogenomics reveals the evolutionary origins of lichenization in chlorophyte algae.</title>
        <authorList>
            <person name="Puginier C."/>
            <person name="Libourel C."/>
            <person name="Otte J."/>
            <person name="Skaloud P."/>
            <person name="Haon M."/>
            <person name="Grisel S."/>
            <person name="Petersen M."/>
            <person name="Berrin J.G."/>
            <person name="Delaux P.M."/>
            <person name="Dal Grande F."/>
            <person name="Keller J."/>
        </authorList>
    </citation>
    <scope>NUCLEOTIDE SEQUENCE [LARGE SCALE GENOMIC DNA]</scope>
    <source>
        <strain evidence="8 9">SAG 2523</strain>
    </source>
</reference>
<evidence type="ECO:0000256" key="5">
    <source>
        <dbReference type="PROSITE-ProRule" id="PRU01240"/>
    </source>
</evidence>
<dbReference type="GO" id="GO:0004252">
    <property type="term" value="F:serine-type endopeptidase activity"/>
    <property type="evidence" value="ECO:0007669"/>
    <property type="project" value="InterPro"/>
</dbReference>
<evidence type="ECO:0000256" key="1">
    <source>
        <dbReference type="ARBA" id="ARBA00011073"/>
    </source>
</evidence>
<comment type="similarity">
    <text evidence="1 5">Belongs to the peptidase S8 family.</text>
</comment>
<dbReference type="PANTHER" id="PTHR43806">
    <property type="entry name" value="PEPTIDASE S8"/>
    <property type="match status" value="1"/>
</dbReference>
<gene>
    <name evidence="8" type="ORF">WJX84_000577</name>
</gene>
<dbReference type="InterPro" id="IPR050131">
    <property type="entry name" value="Peptidase_S8_subtilisin-like"/>
</dbReference>
<keyword evidence="3" id="KW-0378">Hydrolase</keyword>
<evidence type="ECO:0000256" key="3">
    <source>
        <dbReference type="ARBA" id="ARBA00022801"/>
    </source>
</evidence>
<dbReference type="AlphaFoldDB" id="A0AAW1TCS3"/>
<evidence type="ECO:0000256" key="6">
    <source>
        <dbReference type="SAM" id="MobiDB-lite"/>
    </source>
</evidence>
<keyword evidence="2" id="KW-0645">Protease</keyword>
<dbReference type="EMBL" id="JALJOV010000148">
    <property type="protein sequence ID" value="KAK9866598.1"/>
    <property type="molecule type" value="Genomic_DNA"/>
</dbReference>
<evidence type="ECO:0000313" key="9">
    <source>
        <dbReference type="Proteomes" id="UP001485043"/>
    </source>
</evidence>
<sequence>MQDPQVTLVEPDRVLKTACSAGSNRLALRSYKSRLDGTGSRAPGGKQQHTHAGSRALLQHDAASVPGQTVPTGVARSGGPVQGTFTAAIAVLDSGVGPHQDLNILSGYSCISNDGNTDDDSLEGHGTHVSGSAAAMDNDFGVIGIAPGAPIVPVKVADRQGSASISSVLCGIEWVLQNKAAAVINLSLDGAATSADKVPCDGTDATSALHQAICGAINQGVIVTASAGNDANLTALHIPAVFPEVMSAGSLTDYNGKAGGGAHAITCG</sequence>
<keyword evidence="4" id="KW-0720">Serine protease</keyword>
<dbReference type="Proteomes" id="UP001485043">
    <property type="component" value="Unassembled WGS sequence"/>
</dbReference>
<dbReference type="GO" id="GO:0006508">
    <property type="term" value="P:proteolysis"/>
    <property type="evidence" value="ECO:0007669"/>
    <property type="project" value="UniProtKB-KW"/>
</dbReference>
<evidence type="ECO:0000256" key="4">
    <source>
        <dbReference type="ARBA" id="ARBA00022825"/>
    </source>
</evidence>
<dbReference type="PROSITE" id="PS51892">
    <property type="entry name" value="SUBTILASE"/>
    <property type="match status" value="1"/>
</dbReference>
<dbReference type="InterPro" id="IPR036852">
    <property type="entry name" value="Peptidase_S8/S53_dom_sf"/>
</dbReference>
<dbReference type="SUPFAM" id="SSF52743">
    <property type="entry name" value="Subtilisin-like"/>
    <property type="match status" value="1"/>
</dbReference>
<evidence type="ECO:0000256" key="2">
    <source>
        <dbReference type="ARBA" id="ARBA00022670"/>
    </source>
</evidence>
<protein>
    <recommendedName>
        <fullName evidence="7">Peptidase S8/S53 domain-containing protein</fullName>
    </recommendedName>
</protein>
<dbReference type="InterPro" id="IPR000209">
    <property type="entry name" value="Peptidase_S8/S53_dom"/>
</dbReference>
<dbReference type="PANTHER" id="PTHR43806:SF11">
    <property type="entry name" value="CEREVISIN-RELATED"/>
    <property type="match status" value="1"/>
</dbReference>
<dbReference type="Gene3D" id="3.40.50.200">
    <property type="entry name" value="Peptidase S8/S53 domain"/>
    <property type="match status" value="1"/>
</dbReference>
<dbReference type="Pfam" id="PF00082">
    <property type="entry name" value="Peptidase_S8"/>
    <property type="match status" value="1"/>
</dbReference>
<accession>A0AAW1TCS3</accession>
<name>A0AAW1TCS3_9CHLO</name>
<evidence type="ECO:0000259" key="7">
    <source>
        <dbReference type="Pfam" id="PF00082"/>
    </source>
</evidence>
<organism evidence="8 9">
    <name type="scientific">Apatococcus fuscideae</name>
    <dbReference type="NCBI Taxonomy" id="2026836"/>
    <lineage>
        <taxon>Eukaryota</taxon>
        <taxon>Viridiplantae</taxon>
        <taxon>Chlorophyta</taxon>
        <taxon>core chlorophytes</taxon>
        <taxon>Trebouxiophyceae</taxon>
        <taxon>Chlorellales</taxon>
        <taxon>Chlorellaceae</taxon>
        <taxon>Apatococcus</taxon>
    </lineage>
</organism>
<feature type="region of interest" description="Disordered" evidence="6">
    <location>
        <begin position="35"/>
        <end position="54"/>
    </location>
</feature>
<proteinExistence type="inferred from homology"/>
<keyword evidence="9" id="KW-1185">Reference proteome</keyword>